<evidence type="ECO:0000313" key="3">
    <source>
        <dbReference type="EMBL" id="MDJ1503491.1"/>
    </source>
</evidence>
<keyword evidence="2" id="KW-0732">Signal</keyword>
<name>A0AAE3UGN9_9BACT</name>
<organism evidence="3 4">
    <name type="scientific">Xanthocytophaga agilis</name>
    <dbReference type="NCBI Taxonomy" id="3048010"/>
    <lineage>
        <taxon>Bacteria</taxon>
        <taxon>Pseudomonadati</taxon>
        <taxon>Bacteroidota</taxon>
        <taxon>Cytophagia</taxon>
        <taxon>Cytophagales</taxon>
        <taxon>Rhodocytophagaceae</taxon>
        <taxon>Xanthocytophaga</taxon>
    </lineage>
</organism>
<feature type="chain" id="PRO_5042104977" evidence="2">
    <location>
        <begin position="21"/>
        <end position="252"/>
    </location>
</feature>
<keyword evidence="1" id="KW-1133">Transmembrane helix</keyword>
<keyword evidence="1" id="KW-0812">Transmembrane</keyword>
<feature type="transmembrane region" description="Helical" evidence="1">
    <location>
        <begin position="42"/>
        <end position="60"/>
    </location>
</feature>
<evidence type="ECO:0000256" key="2">
    <source>
        <dbReference type="SAM" id="SignalP"/>
    </source>
</evidence>
<protein>
    <submittedName>
        <fullName evidence="3">Uncharacterized protein</fullName>
    </submittedName>
</protein>
<comment type="caution">
    <text evidence="3">The sequence shown here is derived from an EMBL/GenBank/DDBJ whole genome shotgun (WGS) entry which is preliminary data.</text>
</comment>
<feature type="signal peptide" evidence="2">
    <location>
        <begin position="1"/>
        <end position="20"/>
    </location>
</feature>
<dbReference type="Proteomes" id="UP001232063">
    <property type="component" value="Unassembled WGS sequence"/>
</dbReference>
<dbReference type="EMBL" id="JASJOU010000008">
    <property type="protein sequence ID" value="MDJ1503491.1"/>
    <property type="molecule type" value="Genomic_DNA"/>
</dbReference>
<sequence>MKKIFLVLMICLGLSTFGFTQNQSGSTGQSPKEGSWDIPLSTILLVGASIFATFVTAYNTSKQIASSEKNLKSQLEAGATNLKEQLKVTTENLYHQIESNRSAEDKKRYFENIKTQKQELKTLFSKFFTMGFELNNSFYGIKDKYDKKDIEFLNSADLVDASLEDYTNYTYRSHIQKYHEDLTNLSYTIRLTLNTTAEQLEIQKVFDTYMKLISGKPDLPATSKETIDNTFADLFNKVKGAVDGNEEKYPKV</sequence>
<evidence type="ECO:0000313" key="4">
    <source>
        <dbReference type="Proteomes" id="UP001232063"/>
    </source>
</evidence>
<reference evidence="3" key="1">
    <citation type="submission" date="2023-05" db="EMBL/GenBank/DDBJ databases">
        <authorList>
            <person name="Zhang X."/>
        </authorList>
    </citation>
    <scope>NUCLEOTIDE SEQUENCE</scope>
    <source>
        <strain evidence="3">BD1B2-1</strain>
    </source>
</reference>
<keyword evidence="1" id="KW-0472">Membrane</keyword>
<gene>
    <name evidence="3" type="ORF">QNI22_22680</name>
</gene>
<accession>A0AAE3UGN9</accession>
<keyword evidence="4" id="KW-1185">Reference proteome</keyword>
<dbReference type="RefSeq" id="WP_314514104.1">
    <property type="nucleotide sequence ID" value="NZ_JASJOU010000008.1"/>
</dbReference>
<proteinExistence type="predicted"/>
<dbReference type="AlphaFoldDB" id="A0AAE3UGN9"/>
<evidence type="ECO:0000256" key="1">
    <source>
        <dbReference type="SAM" id="Phobius"/>
    </source>
</evidence>